<comment type="caution">
    <text evidence="3">The sequence shown here is derived from an EMBL/GenBank/DDBJ whole genome shotgun (WGS) entry which is preliminary data.</text>
</comment>
<name>A0A2A5QQY6_9EURY</name>
<evidence type="ECO:0000313" key="4">
    <source>
        <dbReference type="Proteomes" id="UP000219689"/>
    </source>
</evidence>
<sequence length="196" mass="20395">MTDGSDSAAEDRFEFTHPDESNPPAAGDSDDEGDDPDPMAAGDPDDEGDGDPDPVAAGASSGDTDADGSRRSAPLGDLAASAEGAADGTDSDRSPSSAPDFDELFDRQETGETDSDRLWARLEAADADGPSGGPDGRVIREVEKRSYCQGCDYFSEPPDVACAHEDAEILTVPSVSTFRVADCPFVLEDEALEGTE</sequence>
<feature type="region of interest" description="Disordered" evidence="1">
    <location>
        <begin position="1"/>
        <end position="115"/>
    </location>
</feature>
<feature type="compositionally biased region" description="Basic and acidic residues" evidence="1">
    <location>
        <begin position="104"/>
        <end position="115"/>
    </location>
</feature>
<evidence type="ECO:0000256" key="1">
    <source>
        <dbReference type="SAM" id="MobiDB-lite"/>
    </source>
</evidence>
<keyword evidence="4" id="KW-1185">Reference proteome</keyword>
<evidence type="ECO:0000259" key="2">
    <source>
        <dbReference type="Pfam" id="PF26456"/>
    </source>
</evidence>
<gene>
    <name evidence="3" type="ORF">CP557_01100</name>
</gene>
<protein>
    <recommendedName>
        <fullName evidence="2">DUF8135 domain-containing protein</fullName>
    </recommendedName>
</protein>
<dbReference type="EMBL" id="NXNI01000001">
    <property type="protein sequence ID" value="PCR89257.1"/>
    <property type="molecule type" value="Genomic_DNA"/>
</dbReference>
<dbReference type="Pfam" id="PF26456">
    <property type="entry name" value="DUF8135"/>
    <property type="match status" value="1"/>
</dbReference>
<dbReference type="Proteomes" id="UP000219689">
    <property type="component" value="Unassembled WGS sequence"/>
</dbReference>
<feature type="compositionally biased region" description="Low complexity" evidence="1">
    <location>
        <begin position="53"/>
        <end position="63"/>
    </location>
</feature>
<proteinExistence type="predicted"/>
<evidence type="ECO:0000313" key="3">
    <source>
        <dbReference type="EMBL" id="PCR89257.1"/>
    </source>
</evidence>
<dbReference type="InterPro" id="IPR058448">
    <property type="entry name" value="DUF8135"/>
</dbReference>
<dbReference type="RefSeq" id="WP_097378206.1">
    <property type="nucleotide sequence ID" value="NZ_NXNI01000001.1"/>
</dbReference>
<dbReference type="AlphaFoldDB" id="A0A2A5QQY6"/>
<feature type="compositionally biased region" description="Basic and acidic residues" evidence="1">
    <location>
        <begin position="9"/>
        <end position="20"/>
    </location>
</feature>
<dbReference type="OrthoDB" id="204982at2157"/>
<accession>A0A2A5QQY6</accession>
<feature type="compositionally biased region" description="Acidic residues" evidence="1">
    <location>
        <begin position="28"/>
        <end position="52"/>
    </location>
</feature>
<organism evidence="3 4">
    <name type="scientific">Natrinema ejinorense</name>
    <dbReference type="NCBI Taxonomy" id="373386"/>
    <lineage>
        <taxon>Archaea</taxon>
        <taxon>Methanobacteriati</taxon>
        <taxon>Methanobacteriota</taxon>
        <taxon>Stenosarchaea group</taxon>
        <taxon>Halobacteria</taxon>
        <taxon>Halobacteriales</taxon>
        <taxon>Natrialbaceae</taxon>
        <taxon>Natrinema</taxon>
    </lineage>
</organism>
<feature type="domain" description="DUF8135" evidence="2">
    <location>
        <begin position="140"/>
        <end position="189"/>
    </location>
</feature>
<reference evidence="3 4" key="1">
    <citation type="submission" date="2017-09" db="EMBL/GenBank/DDBJ databases">
        <title>Genome sequences of Natrinema ejinorence JCM 13890T.</title>
        <authorList>
            <person name="Roh S.W."/>
            <person name="Kim Y.B."/>
            <person name="Kim J.Y."/>
        </authorList>
    </citation>
    <scope>NUCLEOTIDE SEQUENCE [LARGE SCALE GENOMIC DNA]</scope>
    <source>
        <strain evidence="3 4">JCM 13890</strain>
    </source>
</reference>